<dbReference type="RefSeq" id="WP_145195999.1">
    <property type="nucleotide sequence ID" value="NZ_CP036434.1"/>
</dbReference>
<reference evidence="1 2" key="1">
    <citation type="submission" date="2019-02" db="EMBL/GenBank/DDBJ databases">
        <title>Deep-cultivation of Planctomycetes and their phenomic and genomic characterization uncovers novel biology.</title>
        <authorList>
            <person name="Wiegand S."/>
            <person name="Jogler M."/>
            <person name="Boedeker C."/>
            <person name="Pinto D."/>
            <person name="Vollmers J."/>
            <person name="Rivas-Marin E."/>
            <person name="Kohn T."/>
            <person name="Peeters S.H."/>
            <person name="Heuer A."/>
            <person name="Rast P."/>
            <person name="Oberbeckmann S."/>
            <person name="Bunk B."/>
            <person name="Jeske O."/>
            <person name="Meyerdierks A."/>
            <person name="Storesund J.E."/>
            <person name="Kallscheuer N."/>
            <person name="Luecker S."/>
            <person name="Lage O.M."/>
            <person name="Pohl T."/>
            <person name="Merkel B.J."/>
            <person name="Hornburger P."/>
            <person name="Mueller R.-W."/>
            <person name="Bruemmer F."/>
            <person name="Labrenz M."/>
            <person name="Spormann A.M."/>
            <person name="Op den Camp H."/>
            <person name="Overmann J."/>
            <person name="Amann R."/>
            <person name="Jetten M.S.M."/>
            <person name="Mascher T."/>
            <person name="Medema M.H."/>
            <person name="Devos D.P."/>
            <person name="Kaster A.-K."/>
            <person name="Ovreas L."/>
            <person name="Rohde M."/>
            <person name="Galperin M.Y."/>
            <person name="Jogler C."/>
        </authorList>
    </citation>
    <scope>NUCLEOTIDE SEQUENCE [LARGE SCALE GENOMIC DNA]</scope>
    <source>
        <strain evidence="1 2">Poly30</strain>
    </source>
</reference>
<dbReference type="InterPro" id="IPR028994">
    <property type="entry name" value="Integrin_alpha_N"/>
</dbReference>
<sequence>MLASLTLLCLAPGAAPSPVGSSPEDPLPFVSSHVDVGKKGETLALRDLEGDGTLELLRVNARGLGVRALTAEGAYAENEVLLPWSTATTGWDLADLDGDGVTELLTVTDGEHLVRRRFTGEGWDDGDVLAGMPIYLPSGLSRVPFARDVDGDERLDLVLPGPGRFHILLNRSTVVEGDTQLGWASPLLVEFDPNVDYDFGDPMRLSSTFGQSIIVPFFTVEDVDGDGRQDLVSEVDDRISVHLARPEIDSLPTWELDLSGFKDAPTLRDVDLDNLLGSVSGFAQWRIADLDGVPPNDLVMGAEGEVRVYLGGGAKGASGDPDQVLKASGNVLRFFVRDVAGDPRPDLQIVRGERVSLSRLLKYLVLPGQLDFDVLTYENQDGALARRPTQRATIGLRVPRLITFFGEAEELGDRIEAQWKIPAIRIDWDRDGSSDDVIDEVDGELWLYRNAAPPEHRLEHVTMSRGIEGLVEQVVLRDTDRLGDGGLTVIDIETLDDFVGSPGAALRAAVAGRETALKMPLRSGVEDREFRAVDLNADGKTDILTVIEGDGTYRVEFLVQR</sequence>
<dbReference type="EMBL" id="CP036434">
    <property type="protein sequence ID" value="QDV06104.1"/>
    <property type="molecule type" value="Genomic_DNA"/>
</dbReference>
<keyword evidence="2" id="KW-1185">Reference proteome</keyword>
<organism evidence="1 2">
    <name type="scientific">Saltatorellus ferox</name>
    <dbReference type="NCBI Taxonomy" id="2528018"/>
    <lineage>
        <taxon>Bacteria</taxon>
        <taxon>Pseudomonadati</taxon>
        <taxon>Planctomycetota</taxon>
        <taxon>Planctomycetia</taxon>
        <taxon>Planctomycetia incertae sedis</taxon>
        <taxon>Saltatorellus</taxon>
    </lineage>
</organism>
<evidence type="ECO:0000313" key="2">
    <source>
        <dbReference type="Proteomes" id="UP000320390"/>
    </source>
</evidence>
<protein>
    <submittedName>
        <fullName evidence="1">FG-GAP repeat protein</fullName>
    </submittedName>
</protein>
<proteinExistence type="predicted"/>
<gene>
    <name evidence="1" type="ORF">Poly30_16080</name>
</gene>
<accession>A0A518EPT8</accession>
<evidence type="ECO:0000313" key="1">
    <source>
        <dbReference type="EMBL" id="QDV06104.1"/>
    </source>
</evidence>
<dbReference type="AlphaFoldDB" id="A0A518EPT8"/>
<dbReference type="OrthoDB" id="228608at2"/>
<dbReference type="Proteomes" id="UP000320390">
    <property type="component" value="Chromosome"/>
</dbReference>
<dbReference type="SUPFAM" id="SSF69318">
    <property type="entry name" value="Integrin alpha N-terminal domain"/>
    <property type="match status" value="1"/>
</dbReference>
<name>A0A518EPT8_9BACT</name>